<evidence type="ECO:0000313" key="2">
    <source>
        <dbReference type="EMBL" id="CAF4959057.1"/>
    </source>
</evidence>
<organism evidence="2 3">
    <name type="scientific">Rotaria socialis</name>
    <dbReference type="NCBI Taxonomy" id="392032"/>
    <lineage>
        <taxon>Eukaryota</taxon>
        <taxon>Metazoa</taxon>
        <taxon>Spiralia</taxon>
        <taxon>Gnathifera</taxon>
        <taxon>Rotifera</taxon>
        <taxon>Eurotatoria</taxon>
        <taxon>Bdelloidea</taxon>
        <taxon>Philodinida</taxon>
        <taxon>Philodinidae</taxon>
        <taxon>Rotaria</taxon>
    </lineage>
</organism>
<evidence type="ECO:0000313" key="3">
    <source>
        <dbReference type="Proteomes" id="UP000663848"/>
    </source>
</evidence>
<feature type="non-terminal residue" evidence="2">
    <location>
        <position position="130"/>
    </location>
</feature>
<dbReference type="GO" id="GO:0007030">
    <property type="term" value="P:Golgi organization"/>
    <property type="evidence" value="ECO:0007669"/>
    <property type="project" value="TreeGrafter"/>
</dbReference>
<name>A0A821YFQ0_9BILA</name>
<accession>A0A821YFQ0</accession>
<dbReference type="PANTHER" id="PTHR24016:SF0">
    <property type="entry name" value="CONSERVED OLIGOMERIC GOLGI COMPLEX SUBUNIT 4"/>
    <property type="match status" value="1"/>
</dbReference>
<feature type="domain" description="Conserved oligomeric Golgi complex subunit 4 C-terminal" evidence="1">
    <location>
        <begin position="43"/>
        <end position="112"/>
    </location>
</feature>
<reference evidence="2" key="1">
    <citation type="submission" date="2021-02" db="EMBL/GenBank/DDBJ databases">
        <authorList>
            <person name="Nowell W R."/>
        </authorList>
    </citation>
    <scope>NUCLEOTIDE SEQUENCE</scope>
</reference>
<sequence>SILSTGNYDRLIAASTSEIVTIWEKVLIKCGFNRYGGLQFDKEYGGLQFDKEVRGLMTYLTNATSLPIRDKFQRLTQIATLLCLEKLKEINDYWDPTSSKITWRLIPSEVRQILSLRTDFRSDDIRALKL</sequence>
<dbReference type="InterPro" id="IPR048684">
    <property type="entry name" value="COG4_C"/>
</dbReference>
<gene>
    <name evidence="2" type="ORF">QYT958_LOCUS34104</name>
</gene>
<dbReference type="Pfam" id="PF20662">
    <property type="entry name" value="COG4_C"/>
    <property type="match status" value="1"/>
</dbReference>
<dbReference type="EMBL" id="CAJOBR010024096">
    <property type="protein sequence ID" value="CAF4959057.1"/>
    <property type="molecule type" value="Genomic_DNA"/>
</dbReference>
<evidence type="ECO:0000259" key="1">
    <source>
        <dbReference type="Pfam" id="PF20662"/>
    </source>
</evidence>
<dbReference type="AlphaFoldDB" id="A0A821YFQ0"/>
<dbReference type="InterPro" id="IPR048682">
    <property type="entry name" value="COG4"/>
</dbReference>
<dbReference type="Gene3D" id="1.20.58.1970">
    <property type="match status" value="2"/>
</dbReference>
<dbReference type="Proteomes" id="UP000663848">
    <property type="component" value="Unassembled WGS sequence"/>
</dbReference>
<proteinExistence type="predicted"/>
<dbReference type="PANTHER" id="PTHR24016">
    <property type="entry name" value="CONSERVED OLIGOMERIC GOLGI COMPLEX SUBUNIT 4"/>
    <property type="match status" value="1"/>
</dbReference>
<comment type="caution">
    <text evidence="2">The sequence shown here is derived from an EMBL/GenBank/DDBJ whole genome shotgun (WGS) entry which is preliminary data.</text>
</comment>
<dbReference type="GO" id="GO:0006890">
    <property type="term" value="P:retrograde vesicle-mediated transport, Golgi to endoplasmic reticulum"/>
    <property type="evidence" value="ECO:0007669"/>
    <property type="project" value="TreeGrafter"/>
</dbReference>
<dbReference type="GO" id="GO:0017119">
    <property type="term" value="C:Golgi transport complex"/>
    <property type="evidence" value="ECO:0007669"/>
    <property type="project" value="TreeGrafter"/>
</dbReference>
<protein>
    <recommendedName>
        <fullName evidence="1">Conserved oligomeric Golgi complex subunit 4 C-terminal domain-containing protein</fullName>
    </recommendedName>
</protein>